<reference evidence="2 3" key="1">
    <citation type="submission" date="2016-10" db="EMBL/GenBank/DDBJ databases">
        <authorList>
            <person name="de Groot N.N."/>
        </authorList>
    </citation>
    <scope>NUCLEOTIDE SEQUENCE [LARGE SCALE GENOMIC DNA]</scope>
    <source>
        <strain evidence="2 3">CGMCC 1.6291</strain>
    </source>
</reference>
<keyword evidence="1" id="KW-1133">Transmembrane helix</keyword>
<feature type="transmembrane region" description="Helical" evidence="1">
    <location>
        <begin position="98"/>
        <end position="125"/>
    </location>
</feature>
<accession>A0A1H8VYX3</accession>
<proteinExistence type="predicted"/>
<dbReference type="RefSeq" id="WP_091646606.1">
    <property type="nucleotide sequence ID" value="NZ_FOEG01000026.1"/>
</dbReference>
<protein>
    <submittedName>
        <fullName evidence="2">Uncharacterized protein</fullName>
    </submittedName>
</protein>
<keyword evidence="3" id="KW-1185">Reference proteome</keyword>
<organism evidence="2 3">
    <name type="scientific">Aquisalimonas asiatica</name>
    <dbReference type="NCBI Taxonomy" id="406100"/>
    <lineage>
        <taxon>Bacteria</taxon>
        <taxon>Pseudomonadati</taxon>
        <taxon>Pseudomonadota</taxon>
        <taxon>Gammaproteobacteria</taxon>
        <taxon>Chromatiales</taxon>
        <taxon>Ectothiorhodospiraceae</taxon>
        <taxon>Aquisalimonas</taxon>
    </lineage>
</organism>
<keyword evidence="1" id="KW-0812">Transmembrane</keyword>
<sequence>MTKDGSEATYYTDTAFTGYRHEDLSAGRNLESMGYFQRASFGTRLPLLGPQCREYVAVGAYASAMDIVKGLPPEERERRLDNNDSHKHRRWASGADPLVIVALIGNVSIYLAILCPFAAFMIVIFSFGEMVGVVKDMAWILVFFLLMVSVWFLSMFAVNSGFLGFGRDTRFQRCTGMVSLWAGRRVGRLELPFEEFEAFAAPTSTAVGTYRYRLVLVHRSTDYTVAYPGEQLEVWETQLVWEELQQFMDVREPLPDIPELEGVRHRDPVTAVHDSESGRPESYWLELSDDHVSALHEQARRSAEVYPWGLTRDQALASGWRPSGVGEGDWRTAKPA</sequence>
<keyword evidence="1" id="KW-0472">Membrane</keyword>
<feature type="transmembrane region" description="Helical" evidence="1">
    <location>
        <begin position="137"/>
        <end position="163"/>
    </location>
</feature>
<dbReference type="OrthoDB" id="6160351at2"/>
<dbReference type="EMBL" id="FOEG01000026">
    <property type="protein sequence ID" value="SEP20457.1"/>
    <property type="molecule type" value="Genomic_DNA"/>
</dbReference>
<gene>
    <name evidence="2" type="ORF">SAMN04488052_1261</name>
</gene>
<dbReference type="AlphaFoldDB" id="A0A1H8VYX3"/>
<name>A0A1H8VYX3_9GAMM</name>
<evidence type="ECO:0000313" key="2">
    <source>
        <dbReference type="EMBL" id="SEP20457.1"/>
    </source>
</evidence>
<evidence type="ECO:0000313" key="3">
    <source>
        <dbReference type="Proteomes" id="UP000199657"/>
    </source>
</evidence>
<dbReference type="Proteomes" id="UP000199657">
    <property type="component" value="Unassembled WGS sequence"/>
</dbReference>
<evidence type="ECO:0000256" key="1">
    <source>
        <dbReference type="SAM" id="Phobius"/>
    </source>
</evidence>